<dbReference type="NCBIfam" id="NF004779">
    <property type="entry name" value="PRK06125.1"/>
    <property type="match status" value="1"/>
</dbReference>
<keyword evidence="3" id="KW-0520">NAD</keyword>
<dbReference type="InterPro" id="IPR051122">
    <property type="entry name" value="SDR_DHRS6-like"/>
</dbReference>
<name>A0A502DT05_9BURK</name>
<dbReference type="Gene3D" id="3.40.50.720">
    <property type="entry name" value="NAD(P)-binding Rossmann-like Domain"/>
    <property type="match status" value="1"/>
</dbReference>
<dbReference type="Proteomes" id="UP000319212">
    <property type="component" value="Unassembled WGS sequence"/>
</dbReference>
<dbReference type="Pfam" id="PF13561">
    <property type="entry name" value="adh_short_C2"/>
    <property type="match status" value="1"/>
</dbReference>
<organism evidence="4 5">
    <name type="scientific">Variovorax guangxiensis</name>
    <dbReference type="NCBI Taxonomy" id="1775474"/>
    <lineage>
        <taxon>Bacteria</taxon>
        <taxon>Pseudomonadati</taxon>
        <taxon>Pseudomonadota</taxon>
        <taxon>Betaproteobacteria</taxon>
        <taxon>Burkholderiales</taxon>
        <taxon>Comamonadaceae</taxon>
        <taxon>Variovorax</taxon>
    </lineage>
</organism>
<dbReference type="OrthoDB" id="9803333at2"/>
<proteinExistence type="inferred from homology"/>
<dbReference type="PANTHER" id="PTHR43477:SF4">
    <property type="entry name" value="DEHYDROGENASE_REDUCTASE SDR FAMILY MEMBER 6"/>
    <property type="match status" value="1"/>
</dbReference>
<dbReference type="EMBL" id="RCZI01000003">
    <property type="protein sequence ID" value="TPG27431.1"/>
    <property type="molecule type" value="Genomic_DNA"/>
</dbReference>
<dbReference type="InterPro" id="IPR002347">
    <property type="entry name" value="SDR_fam"/>
</dbReference>
<comment type="caution">
    <text evidence="4">The sequence shown here is derived from an EMBL/GenBank/DDBJ whole genome shotgun (WGS) entry which is preliminary data.</text>
</comment>
<dbReference type="GO" id="GO:0016491">
    <property type="term" value="F:oxidoreductase activity"/>
    <property type="evidence" value="ECO:0007669"/>
    <property type="project" value="UniProtKB-KW"/>
</dbReference>
<evidence type="ECO:0000313" key="5">
    <source>
        <dbReference type="Proteomes" id="UP000319212"/>
    </source>
</evidence>
<dbReference type="RefSeq" id="WP_140841977.1">
    <property type="nucleotide sequence ID" value="NZ_RCZI01000003.1"/>
</dbReference>
<evidence type="ECO:0000256" key="2">
    <source>
        <dbReference type="ARBA" id="ARBA00023002"/>
    </source>
</evidence>
<evidence type="ECO:0000313" key="4">
    <source>
        <dbReference type="EMBL" id="TPG27431.1"/>
    </source>
</evidence>
<keyword evidence="2" id="KW-0560">Oxidoreductase</keyword>
<accession>A0A502DT05</accession>
<protein>
    <submittedName>
        <fullName evidence="4">SDR family oxidoreductase</fullName>
    </submittedName>
</protein>
<dbReference type="PANTHER" id="PTHR43477">
    <property type="entry name" value="DIHYDROANTICAPSIN 7-DEHYDROGENASE"/>
    <property type="match status" value="1"/>
</dbReference>
<dbReference type="PRINTS" id="PR00081">
    <property type="entry name" value="GDHRDH"/>
</dbReference>
<gene>
    <name evidence="4" type="ORF">EAH82_11620</name>
</gene>
<dbReference type="SUPFAM" id="SSF51735">
    <property type="entry name" value="NAD(P)-binding Rossmann-fold domains"/>
    <property type="match status" value="1"/>
</dbReference>
<evidence type="ECO:0000256" key="3">
    <source>
        <dbReference type="ARBA" id="ARBA00023027"/>
    </source>
</evidence>
<reference evidence="4 5" key="1">
    <citation type="journal article" date="2019" name="Environ. Microbiol.">
        <title>Species interactions and distinct microbial communities in high Arctic permafrost affected cryosols are associated with the CH4 and CO2 gas fluxes.</title>
        <authorList>
            <person name="Altshuler I."/>
            <person name="Hamel J."/>
            <person name="Turney S."/>
            <person name="Magnuson E."/>
            <person name="Levesque R."/>
            <person name="Greer C."/>
            <person name="Whyte L.G."/>
        </authorList>
    </citation>
    <scope>NUCLEOTIDE SEQUENCE [LARGE SCALE GENOMIC DNA]</scope>
    <source>
        <strain evidence="4 5">S06.C</strain>
    </source>
</reference>
<dbReference type="InterPro" id="IPR036291">
    <property type="entry name" value="NAD(P)-bd_dom_sf"/>
</dbReference>
<sequence>MNLQLSGMKVAITGASKGIGRATAEAFAEEGCDLVLGARDVQGLQGLAATIEREHGVSVRCCAVDLSMKRGQEQFAESAADIDVLVNCAGSNPAGRLVDISDKTWRESWDLKVFGYINLARAFYSAMKSRGSGVIVNVIGNSADRMNDAYILGSTGNLALVGLTKALGSASADDGIRVVGVNPGLTATDRVDVLMRGISKRKYGTPDHANEVLSEMKLPFGRPASAREIADAVVFLASPRAGYISGTVLTVDGGAANRNSR</sequence>
<evidence type="ECO:0000256" key="1">
    <source>
        <dbReference type="ARBA" id="ARBA00006484"/>
    </source>
</evidence>
<dbReference type="AlphaFoldDB" id="A0A502DT05"/>
<comment type="similarity">
    <text evidence="1">Belongs to the short-chain dehydrogenases/reductases (SDR) family.</text>
</comment>